<evidence type="ECO:0000256" key="4">
    <source>
        <dbReference type="ARBA" id="ARBA00022764"/>
    </source>
</evidence>
<dbReference type="GO" id="GO:1901982">
    <property type="term" value="F:maltose binding"/>
    <property type="evidence" value="ECO:0007669"/>
    <property type="project" value="TreeGrafter"/>
</dbReference>
<dbReference type="GO" id="GO:0015768">
    <property type="term" value="P:maltose transport"/>
    <property type="evidence" value="ECO:0007669"/>
    <property type="project" value="TreeGrafter"/>
</dbReference>
<dbReference type="Proteomes" id="UP000199101">
    <property type="component" value="Unassembled WGS sequence"/>
</dbReference>
<keyword evidence="2" id="KW-0813">Transport</keyword>
<evidence type="ECO:0000256" key="1">
    <source>
        <dbReference type="ARBA" id="ARBA00008520"/>
    </source>
</evidence>
<evidence type="ECO:0000313" key="5">
    <source>
        <dbReference type="EMBL" id="SCB15379.1"/>
    </source>
</evidence>
<keyword evidence="5" id="KW-0762">Sugar transport</keyword>
<dbReference type="SUPFAM" id="SSF53850">
    <property type="entry name" value="Periplasmic binding protein-like II"/>
    <property type="match status" value="1"/>
</dbReference>
<dbReference type="Pfam" id="PF01547">
    <property type="entry name" value="SBP_bac_1"/>
    <property type="match status" value="1"/>
</dbReference>
<proteinExistence type="inferred from homology"/>
<gene>
    <name evidence="5" type="ORF">GA0061103_2289</name>
</gene>
<dbReference type="GO" id="GO:0042956">
    <property type="term" value="P:maltodextrin transmembrane transport"/>
    <property type="evidence" value="ECO:0007669"/>
    <property type="project" value="TreeGrafter"/>
</dbReference>
<dbReference type="Gene3D" id="3.40.190.10">
    <property type="entry name" value="Periplasmic binding protein-like II"/>
    <property type="match status" value="2"/>
</dbReference>
<comment type="similarity">
    <text evidence="1">Belongs to the bacterial solute-binding protein 1 family.</text>
</comment>
<evidence type="ECO:0000256" key="2">
    <source>
        <dbReference type="ARBA" id="ARBA00022448"/>
    </source>
</evidence>
<dbReference type="PROSITE" id="PS51318">
    <property type="entry name" value="TAT"/>
    <property type="match status" value="1"/>
</dbReference>
<reference evidence="6" key="1">
    <citation type="submission" date="2016-08" db="EMBL/GenBank/DDBJ databases">
        <authorList>
            <person name="Varghese N."/>
            <person name="Submissions Spin"/>
        </authorList>
    </citation>
    <scope>NUCLEOTIDE SEQUENCE [LARGE SCALE GENOMIC DNA]</scope>
    <source>
        <strain evidence="6">HAMBI 2975</strain>
    </source>
</reference>
<sequence>MTDIKKTPAGSKTAGQSIMLDRRQLLLGAAGAAIGTATLGVASGLGIRPARAADRTEISFASASFFGKEGLGDLVKAFNESQSRITVKFIELPPPSSSTEVYQGLVQQLARRNGTPDVFSQDVIWIAGFASAGWALPLDEYFPKDKRADYFPGTVAACTYGGKLTALPWFVDSGMFYYRKDLVEKHGGKVPETWADMAAMAAEAQKAGDAKFGYLWQGKQAEVLVCDAVEIIASNGGSILSADGKSSVIGDDAAVAAIQFLYDTINKTKISPQNVLSWDEEPSRQPFTSGEAMFMRNWSYVYPIAQDPKASHVVDKVAVAPLPHFAGGKSSACLGGYQLGVNANSKKREAAIEFLTWMSSPETQTRLALNFGLAPSRPAIFQDAKLKAEQPFMASLQNVFTGATPRPITPQYAKVTLALQSSISKALVSGNVKAELQAAAAQINKIVG</sequence>
<keyword evidence="6" id="KW-1185">Reference proteome</keyword>
<keyword evidence="4" id="KW-0574">Periplasm</keyword>
<dbReference type="STRING" id="410764.GA0061103_2289"/>
<accession>A0A1C3UIX2</accession>
<name>A0A1C3UIX2_9HYPH</name>
<dbReference type="PANTHER" id="PTHR30061:SF50">
    <property type="entry name" value="MALTOSE_MALTODEXTRIN-BINDING PERIPLASMIC PROTEIN"/>
    <property type="match status" value="1"/>
</dbReference>
<protein>
    <submittedName>
        <fullName evidence="5">Multiple sugar transport system substrate-binding protein</fullName>
    </submittedName>
</protein>
<dbReference type="AlphaFoldDB" id="A0A1C3UIX2"/>
<evidence type="ECO:0000256" key="3">
    <source>
        <dbReference type="ARBA" id="ARBA00022729"/>
    </source>
</evidence>
<evidence type="ECO:0000313" key="6">
    <source>
        <dbReference type="Proteomes" id="UP000199101"/>
    </source>
</evidence>
<dbReference type="EMBL" id="FMAG01000001">
    <property type="protein sequence ID" value="SCB15379.1"/>
    <property type="molecule type" value="Genomic_DNA"/>
</dbReference>
<dbReference type="PANTHER" id="PTHR30061">
    <property type="entry name" value="MALTOSE-BINDING PERIPLASMIC PROTEIN"/>
    <property type="match status" value="1"/>
</dbReference>
<dbReference type="InterPro" id="IPR006059">
    <property type="entry name" value="SBP"/>
</dbReference>
<keyword evidence="3" id="KW-0732">Signal</keyword>
<organism evidence="5 6">
    <name type="scientific">Rhizobium multihospitium</name>
    <dbReference type="NCBI Taxonomy" id="410764"/>
    <lineage>
        <taxon>Bacteria</taxon>
        <taxon>Pseudomonadati</taxon>
        <taxon>Pseudomonadota</taxon>
        <taxon>Alphaproteobacteria</taxon>
        <taxon>Hyphomicrobiales</taxon>
        <taxon>Rhizobiaceae</taxon>
        <taxon>Rhizobium/Agrobacterium group</taxon>
        <taxon>Rhizobium</taxon>
    </lineage>
</organism>
<dbReference type="OrthoDB" id="9808332at2"/>
<dbReference type="RefSeq" id="WP_092708121.1">
    <property type="nucleotide sequence ID" value="NZ_FMAG01000001.1"/>
</dbReference>
<dbReference type="InterPro" id="IPR006311">
    <property type="entry name" value="TAT_signal"/>
</dbReference>
<dbReference type="CDD" id="cd14750">
    <property type="entry name" value="PBP2_TMBP"/>
    <property type="match status" value="1"/>
</dbReference>
<dbReference type="GO" id="GO:0055052">
    <property type="term" value="C:ATP-binding cassette (ABC) transporter complex, substrate-binding subunit-containing"/>
    <property type="evidence" value="ECO:0007669"/>
    <property type="project" value="TreeGrafter"/>
</dbReference>